<organism evidence="8 9">
    <name type="scientific">Asbolus verrucosus</name>
    <name type="common">Desert ironclad beetle</name>
    <dbReference type="NCBI Taxonomy" id="1661398"/>
    <lineage>
        <taxon>Eukaryota</taxon>
        <taxon>Metazoa</taxon>
        <taxon>Ecdysozoa</taxon>
        <taxon>Arthropoda</taxon>
        <taxon>Hexapoda</taxon>
        <taxon>Insecta</taxon>
        <taxon>Pterygota</taxon>
        <taxon>Neoptera</taxon>
        <taxon>Endopterygota</taxon>
        <taxon>Coleoptera</taxon>
        <taxon>Polyphaga</taxon>
        <taxon>Cucujiformia</taxon>
        <taxon>Tenebrionidae</taxon>
        <taxon>Pimeliinae</taxon>
        <taxon>Asbolus</taxon>
    </lineage>
</organism>
<evidence type="ECO:0000256" key="2">
    <source>
        <dbReference type="ARBA" id="ARBA00022857"/>
    </source>
</evidence>
<keyword evidence="2" id="KW-0521">NADP</keyword>
<dbReference type="Pfam" id="PF00248">
    <property type="entry name" value="Aldo_ket_red"/>
    <property type="match status" value="1"/>
</dbReference>
<comment type="similarity">
    <text evidence="1">Belongs to the aldo/keto reductase family.</text>
</comment>
<sequence length="339" mass="38526">MRLIKLATANQILEMPIVGLGSWRAQPEEMEKALWAALDAGYRHIDTAFNYNTEETIGKVIKQWISQGKGRREDLFITTKLPNCANRAADVGRFLKMSLDRLQLSHVDLYLIHMPFSFRCNETNFSPLTNEDGSFSLDYSSDIIATWQAMEQQVQKGLTKAIGLSNFNAEQIEKIYSCAEVKPAVLQVELHAYLQQNDLRALCKRLNIAVTAYAPLGSPGANNHFSSKYNYSGIVSIHDFPDILGHPVVKEMAEKYKKSPGQILLRHLVQQDVIVIPKSSNPERIKANIDLFDFELSQEDMGKLNGLDRGENGRIFDFLFFKGVEKHPEYPFKQRIDGW</sequence>
<dbReference type="Proteomes" id="UP000292052">
    <property type="component" value="Unassembled WGS sequence"/>
</dbReference>
<dbReference type="InterPro" id="IPR020471">
    <property type="entry name" value="AKR"/>
</dbReference>
<evidence type="ECO:0000256" key="3">
    <source>
        <dbReference type="ARBA" id="ARBA00023002"/>
    </source>
</evidence>
<dbReference type="PROSITE" id="PS00798">
    <property type="entry name" value="ALDOKETO_REDUCTASE_1"/>
    <property type="match status" value="1"/>
</dbReference>
<evidence type="ECO:0000313" key="8">
    <source>
        <dbReference type="EMBL" id="RZC35250.1"/>
    </source>
</evidence>
<dbReference type="SUPFAM" id="SSF51430">
    <property type="entry name" value="NAD(P)-linked oxidoreductase"/>
    <property type="match status" value="1"/>
</dbReference>
<protein>
    <submittedName>
        <fullName evidence="8">Alcohol dehydrogenase [NADP(+)]-like</fullName>
    </submittedName>
</protein>
<dbReference type="GO" id="GO:0016491">
    <property type="term" value="F:oxidoreductase activity"/>
    <property type="evidence" value="ECO:0007669"/>
    <property type="project" value="UniProtKB-KW"/>
</dbReference>
<dbReference type="PROSITE" id="PS00063">
    <property type="entry name" value="ALDOKETO_REDUCTASE_3"/>
    <property type="match status" value="1"/>
</dbReference>
<feature type="active site" description="Proton donor" evidence="4">
    <location>
        <position position="51"/>
    </location>
</feature>
<comment type="caution">
    <text evidence="8">The sequence shown here is derived from an EMBL/GenBank/DDBJ whole genome shotgun (WGS) entry which is preliminary data.</text>
</comment>
<accession>A0A482VRE6</accession>
<dbReference type="PANTHER" id="PTHR11732">
    <property type="entry name" value="ALDO/KETO REDUCTASE"/>
    <property type="match status" value="1"/>
</dbReference>
<dbReference type="OrthoDB" id="416253at2759"/>
<evidence type="ECO:0000256" key="6">
    <source>
        <dbReference type="PIRSR" id="PIRSR000097-3"/>
    </source>
</evidence>
<evidence type="ECO:0000313" key="9">
    <source>
        <dbReference type="Proteomes" id="UP000292052"/>
    </source>
</evidence>
<evidence type="ECO:0000259" key="7">
    <source>
        <dbReference type="Pfam" id="PF00248"/>
    </source>
</evidence>
<dbReference type="EMBL" id="QDEB01072648">
    <property type="protein sequence ID" value="RZC35250.1"/>
    <property type="molecule type" value="Genomic_DNA"/>
</dbReference>
<dbReference type="Gene3D" id="3.20.20.100">
    <property type="entry name" value="NADP-dependent oxidoreductase domain"/>
    <property type="match status" value="1"/>
</dbReference>
<proteinExistence type="inferred from homology"/>
<evidence type="ECO:0000256" key="1">
    <source>
        <dbReference type="ARBA" id="ARBA00007905"/>
    </source>
</evidence>
<dbReference type="InterPro" id="IPR018170">
    <property type="entry name" value="Aldo/ket_reductase_CS"/>
</dbReference>
<keyword evidence="9" id="KW-1185">Reference proteome</keyword>
<feature type="site" description="Lowers pKa of active site Tyr" evidence="6">
    <location>
        <position position="80"/>
    </location>
</feature>
<dbReference type="PROSITE" id="PS00062">
    <property type="entry name" value="ALDOKETO_REDUCTASE_2"/>
    <property type="match status" value="1"/>
</dbReference>
<dbReference type="InterPro" id="IPR036812">
    <property type="entry name" value="NAD(P)_OxRdtase_dom_sf"/>
</dbReference>
<keyword evidence="3" id="KW-0560">Oxidoreductase</keyword>
<evidence type="ECO:0000256" key="4">
    <source>
        <dbReference type="PIRSR" id="PIRSR000097-1"/>
    </source>
</evidence>
<dbReference type="STRING" id="1661398.A0A482VRE6"/>
<feature type="binding site" evidence="5">
    <location>
        <position position="113"/>
    </location>
    <ligand>
        <name>substrate</name>
    </ligand>
</feature>
<dbReference type="PIRSF" id="PIRSF000097">
    <property type="entry name" value="AKR"/>
    <property type="match status" value="1"/>
</dbReference>
<reference evidence="8 9" key="1">
    <citation type="submission" date="2017-03" db="EMBL/GenBank/DDBJ databases">
        <title>Genome of the blue death feigning beetle - Asbolus verrucosus.</title>
        <authorList>
            <person name="Rider S.D."/>
        </authorList>
    </citation>
    <scope>NUCLEOTIDE SEQUENCE [LARGE SCALE GENOMIC DNA]</scope>
    <source>
        <strain evidence="8">Butters</strain>
        <tissue evidence="8">Head and leg muscle</tissue>
    </source>
</reference>
<dbReference type="PRINTS" id="PR00069">
    <property type="entry name" value="ALDKETRDTASE"/>
</dbReference>
<feature type="domain" description="NADP-dependent oxidoreductase" evidence="7">
    <location>
        <begin position="20"/>
        <end position="307"/>
    </location>
</feature>
<dbReference type="InterPro" id="IPR023210">
    <property type="entry name" value="NADP_OxRdtase_dom"/>
</dbReference>
<dbReference type="AlphaFoldDB" id="A0A482VRE6"/>
<name>A0A482VRE6_ASBVE</name>
<dbReference type="FunFam" id="3.20.20.100:FF:000006">
    <property type="entry name" value="Aldo-keto reductase family 1 member A1"/>
    <property type="match status" value="1"/>
</dbReference>
<evidence type="ECO:0000256" key="5">
    <source>
        <dbReference type="PIRSR" id="PIRSR000097-2"/>
    </source>
</evidence>
<gene>
    <name evidence="8" type="ORF">BDFB_001050</name>
</gene>